<name>A0A848DRX7_9PSEU</name>
<reference evidence="1 2" key="1">
    <citation type="submission" date="2020-04" db="EMBL/GenBank/DDBJ databases">
        <authorList>
            <person name="Klaysubun C."/>
            <person name="Duangmal K."/>
            <person name="Lipun K."/>
        </authorList>
    </citation>
    <scope>NUCLEOTIDE SEQUENCE [LARGE SCALE GENOMIC DNA]</scope>
    <source>
        <strain evidence="1 2">DSM 45300</strain>
    </source>
</reference>
<organism evidence="1 2">
    <name type="scientific">Pseudonocardia bannensis</name>
    <dbReference type="NCBI Taxonomy" id="630973"/>
    <lineage>
        <taxon>Bacteria</taxon>
        <taxon>Bacillati</taxon>
        <taxon>Actinomycetota</taxon>
        <taxon>Actinomycetes</taxon>
        <taxon>Pseudonocardiales</taxon>
        <taxon>Pseudonocardiaceae</taxon>
        <taxon>Pseudonocardia</taxon>
    </lineage>
</organism>
<sequence length="64" mass="7304">QANYALYILAVTRMAWHAPTRAYLARRTAEGKTKKEIIRSLKRHIAREVYKLLTQPQPAAPLTG</sequence>
<accession>A0A848DRX7</accession>
<evidence type="ECO:0000313" key="2">
    <source>
        <dbReference type="Proteomes" id="UP000586918"/>
    </source>
</evidence>
<evidence type="ECO:0000313" key="1">
    <source>
        <dbReference type="EMBL" id="NMH95627.1"/>
    </source>
</evidence>
<dbReference type="AlphaFoldDB" id="A0A848DRX7"/>
<proteinExistence type="predicted"/>
<dbReference type="Proteomes" id="UP000586918">
    <property type="component" value="Unassembled WGS sequence"/>
</dbReference>
<comment type="caution">
    <text evidence="1">The sequence shown here is derived from an EMBL/GenBank/DDBJ whole genome shotgun (WGS) entry which is preliminary data.</text>
</comment>
<dbReference type="EMBL" id="JAAXKZ010000228">
    <property type="protein sequence ID" value="NMH95627.1"/>
    <property type="molecule type" value="Genomic_DNA"/>
</dbReference>
<feature type="non-terminal residue" evidence="1">
    <location>
        <position position="1"/>
    </location>
</feature>
<gene>
    <name evidence="1" type="ORF">HF519_29665</name>
</gene>
<keyword evidence="2" id="KW-1185">Reference proteome</keyword>
<protein>
    <submittedName>
        <fullName evidence="1">IS110 family transposase</fullName>
    </submittedName>
</protein>